<dbReference type="InterPro" id="IPR011333">
    <property type="entry name" value="SKP1/BTB/POZ_sf"/>
</dbReference>
<dbReference type="GO" id="GO:0051260">
    <property type="term" value="P:protein homooligomerization"/>
    <property type="evidence" value="ECO:0007669"/>
    <property type="project" value="InterPro"/>
</dbReference>
<evidence type="ECO:0000313" key="3">
    <source>
        <dbReference type="Proteomes" id="UP000014254"/>
    </source>
</evidence>
<evidence type="ECO:0000313" key="2">
    <source>
        <dbReference type="EMBL" id="EPB88615.1"/>
    </source>
</evidence>
<gene>
    <name evidence="2" type="ORF">HMPREF1544_04608</name>
</gene>
<dbReference type="OrthoDB" id="2414723at2759"/>
<sequence length="142" mass="16587">MGTPNLIQLNGVPQPDAIRINDDKKPAIYFIDRDPEIFRDIMTYLKTWKIHSTDEHYLRILQREALFYGFDDMVKRIDQMLSTTAPSEKVFNVAYQSKEAEYLPVNFDTVKFDSTANETLVQAFRYTAFENHQVSKIVVKES</sequence>
<accession>S2K8L3</accession>
<dbReference type="VEuPathDB" id="FungiDB:HMPREF1544_04608"/>
<feature type="domain" description="Potassium channel tetramerisation-type BTB" evidence="1">
    <location>
        <begin position="23"/>
        <end position="73"/>
    </location>
</feature>
<evidence type="ECO:0000259" key="1">
    <source>
        <dbReference type="Pfam" id="PF02214"/>
    </source>
</evidence>
<keyword evidence="3" id="KW-1185">Reference proteome</keyword>
<dbReference type="Gene3D" id="3.30.710.10">
    <property type="entry name" value="Potassium Channel Kv1.1, Chain A"/>
    <property type="match status" value="1"/>
</dbReference>
<dbReference type="AlphaFoldDB" id="S2K8L3"/>
<proteinExistence type="predicted"/>
<reference evidence="3" key="1">
    <citation type="submission" date="2013-05" db="EMBL/GenBank/DDBJ databases">
        <title>The Genome sequence of Mucor circinelloides f. circinelloides 1006PhL.</title>
        <authorList>
            <consortium name="The Broad Institute Genomics Platform"/>
            <person name="Cuomo C."/>
            <person name="Earl A."/>
            <person name="Findley K."/>
            <person name="Lee S.C."/>
            <person name="Walker B."/>
            <person name="Young S."/>
            <person name="Zeng Q."/>
            <person name="Gargeya S."/>
            <person name="Fitzgerald M."/>
            <person name="Haas B."/>
            <person name="Abouelleil A."/>
            <person name="Allen A.W."/>
            <person name="Alvarado L."/>
            <person name="Arachchi H.M."/>
            <person name="Berlin A.M."/>
            <person name="Chapman S.B."/>
            <person name="Gainer-Dewar J."/>
            <person name="Goldberg J."/>
            <person name="Griggs A."/>
            <person name="Gujja S."/>
            <person name="Hansen M."/>
            <person name="Howarth C."/>
            <person name="Imamovic A."/>
            <person name="Ireland A."/>
            <person name="Larimer J."/>
            <person name="McCowan C."/>
            <person name="Murphy C."/>
            <person name="Pearson M."/>
            <person name="Poon T.W."/>
            <person name="Priest M."/>
            <person name="Roberts A."/>
            <person name="Saif S."/>
            <person name="Shea T."/>
            <person name="Sisk P."/>
            <person name="Sykes S."/>
            <person name="Wortman J."/>
            <person name="Nusbaum C."/>
            <person name="Birren B."/>
        </authorList>
    </citation>
    <scope>NUCLEOTIDE SEQUENCE [LARGE SCALE GENOMIC DNA]</scope>
    <source>
        <strain evidence="3">1006PhL</strain>
    </source>
</reference>
<dbReference type="Pfam" id="PF02214">
    <property type="entry name" value="BTB_2"/>
    <property type="match status" value="1"/>
</dbReference>
<organism evidence="2 3">
    <name type="scientific">Mucor circinelloides f. circinelloides (strain 1006PhL)</name>
    <name type="common">Mucormycosis agent</name>
    <name type="synonym">Calyptromyces circinelloides</name>
    <dbReference type="NCBI Taxonomy" id="1220926"/>
    <lineage>
        <taxon>Eukaryota</taxon>
        <taxon>Fungi</taxon>
        <taxon>Fungi incertae sedis</taxon>
        <taxon>Mucoromycota</taxon>
        <taxon>Mucoromycotina</taxon>
        <taxon>Mucoromycetes</taxon>
        <taxon>Mucorales</taxon>
        <taxon>Mucorineae</taxon>
        <taxon>Mucoraceae</taxon>
        <taxon>Mucor</taxon>
    </lineage>
</organism>
<dbReference type="InParanoid" id="S2K8L3"/>
<dbReference type="EMBL" id="KE123948">
    <property type="protein sequence ID" value="EPB88615.1"/>
    <property type="molecule type" value="Genomic_DNA"/>
</dbReference>
<protein>
    <recommendedName>
        <fullName evidence="1">Potassium channel tetramerisation-type BTB domain-containing protein</fullName>
    </recommendedName>
</protein>
<dbReference type="SUPFAM" id="SSF54695">
    <property type="entry name" value="POZ domain"/>
    <property type="match status" value="1"/>
</dbReference>
<dbReference type="InterPro" id="IPR003131">
    <property type="entry name" value="T1-type_BTB"/>
</dbReference>
<name>S2K8L3_MUCC1</name>
<dbReference type="Proteomes" id="UP000014254">
    <property type="component" value="Unassembled WGS sequence"/>
</dbReference>